<dbReference type="AlphaFoldDB" id="A0A939HL19"/>
<proteinExistence type="predicted"/>
<evidence type="ECO:0000313" key="2">
    <source>
        <dbReference type="Proteomes" id="UP000664164"/>
    </source>
</evidence>
<organism evidence="1 2">
    <name type="scientific">Arthrobacter cavernae</name>
    <dbReference type="NCBI Taxonomy" id="2817681"/>
    <lineage>
        <taxon>Bacteria</taxon>
        <taxon>Bacillati</taxon>
        <taxon>Actinomycetota</taxon>
        <taxon>Actinomycetes</taxon>
        <taxon>Micrococcales</taxon>
        <taxon>Micrococcaceae</taxon>
        <taxon>Arthrobacter</taxon>
    </lineage>
</organism>
<dbReference type="EMBL" id="JAFNLL010000056">
    <property type="protein sequence ID" value="MBO1269756.1"/>
    <property type="molecule type" value="Genomic_DNA"/>
</dbReference>
<dbReference type="Proteomes" id="UP000664164">
    <property type="component" value="Unassembled WGS sequence"/>
</dbReference>
<accession>A0A939HL19</accession>
<name>A0A939HL19_9MICC</name>
<reference evidence="1" key="1">
    <citation type="submission" date="2021-03" db="EMBL/GenBank/DDBJ databases">
        <title>A new species, PO-11, isolated from a karst cave deposit.</title>
        <authorList>
            <person name="Zhaoxiaoyong W."/>
        </authorList>
    </citation>
    <scope>NUCLEOTIDE SEQUENCE</scope>
    <source>
        <strain evidence="1">PO-11</strain>
    </source>
</reference>
<sequence length="159" mass="16486">MGRFGLAAALMTTALFPGCQPQPVPCPAIAMAPVVTVTIAASYVPAVASLHLKACQDGACEEEDLELMPGYVSIDQGCRPDGMCSATSSPDGTRVGHLFLPNLSESPIDATASGTGPDGNPLPTRTITFTPKANYPYGEQCGKFITASLELDAAGLRQR</sequence>
<comment type="caution">
    <text evidence="1">The sequence shown here is derived from an EMBL/GenBank/DDBJ whole genome shotgun (WGS) entry which is preliminary data.</text>
</comment>
<evidence type="ECO:0000313" key="1">
    <source>
        <dbReference type="EMBL" id="MBO1269756.1"/>
    </source>
</evidence>
<protein>
    <submittedName>
        <fullName evidence="1">Uncharacterized protein</fullName>
    </submittedName>
</protein>
<gene>
    <name evidence="1" type="ORF">J1902_17610</name>
</gene>
<keyword evidence="2" id="KW-1185">Reference proteome</keyword>
<dbReference type="RefSeq" id="WP_207617678.1">
    <property type="nucleotide sequence ID" value="NZ_JAFNLL010000056.1"/>
</dbReference>